<evidence type="ECO:0000313" key="2">
    <source>
        <dbReference type="EMBL" id="MFC4608679.1"/>
    </source>
</evidence>
<feature type="domain" description="HTH cro/C1-type" evidence="1">
    <location>
        <begin position="15"/>
        <end position="74"/>
    </location>
</feature>
<dbReference type="PROSITE" id="PS50943">
    <property type="entry name" value="HTH_CROC1"/>
    <property type="match status" value="1"/>
</dbReference>
<protein>
    <submittedName>
        <fullName evidence="2">Helix-turn-helix domain-containing protein</fullName>
    </submittedName>
</protein>
<keyword evidence="3" id="KW-1185">Reference proteome</keyword>
<dbReference type="Gene3D" id="1.10.260.40">
    <property type="entry name" value="lambda repressor-like DNA-binding domains"/>
    <property type="match status" value="1"/>
</dbReference>
<gene>
    <name evidence="2" type="ORF">ACFO9E_12725</name>
</gene>
<dbReference type="InterPro" id="IPR001387">
    <property type="entry name" value="Cro/C1-type_HTH"/>
</dbReference>
<proteinExistence type="predicted"/>
<dbReference type="Pfam" id="PF13560">
    <property type="entry name" value="HTH_31"/>
    <property type="match status" value="1"/>
</dbReference>
<dbReference type="EMBL" id="JBHSFE010000010">
    <property type="protein sequence ID" value="MFC4608679.1"/>
    <property type="molecule type" value="Genomic_DNA"/>
</dbReference>
<evidence type="ECO:0000259" key="1">
    <source>
        <dbReference type="PROSITE" id="PS50943"/>
    </source>
</evidence>
<evidence type="ECO:0000313" key="3">
    <source>
        <dbReference type="Proteomes" id="UP001595993"/>
    </source>
</evidence>
<dbReference type="Pfam" id="PF19054">
    <property type="entry name" value="DUF5753"/>
    <property type="match status" value="1"/>
</dbReference>
<dbReference type="CDD" id="cd00093">
    <property type="entry name" value="HTH_XRE"/>
    <property type="match status" value="1"/>
</dbReference>
<dbReference type="SMART" id="SM00530">
    <property type="entry name" value="HTH_XRE"/>
    <property type="match status" value="1"/>
</dbReference>
<dbReference type="RefSeq" id="WP_381194454.1">
    <property type="nucleotide sequence ID" value="NZ_JBHSFE010000010.1"/>
</dbReference>
<comment type="caution">
    <text evidence="2">The sequence shown here is derived from an EMBL/GenBank/DDBJ whole genome shotgun (WGS) entry which is preliminary data.</text>
</comment>
<accession>A0ABV9G7S0</accession>
<sequence length="285" mass="31885">MTDYQTARVALGVRLRELRSTAPGGRLTGTQLAARLGWPQSKVSKLELGQQTAAPEDLEKWAAATGQPDSTAELLARLRGFESHIRSWRRQLAAGHRPVQDAWYTEASRTTLTRVWESAMIPGILQTADYARAIFTRYADLMQSTRDTEEAVRGRLRRQEFLWNPEKRFELIVSESALRSLVCPPAVLAAQLDRLTGLIGLDTVQLLIVPLSAPLKIPPANGFWLMDDRLVITEDWHAELWLDDPDSIALYGRVFETLRGSAVDGPEAQKVITRARRSLPPNHAS</sequence>
<reference evidence="3" key="1">
    <citation type="journal article" date="2019" name="Int. J. Syst. Evol. Microbiol.">
        <title>The Global Catalogue of Microorganisms (GCM) 10K type strain sequencing project: providing services to taxonomists for standard genome sequencing and annotation.</title>
        <authorList>
            <consortium name="The Broad Institute Genomics Platform"/>
            <consortium name="The Broad Institute Genome Sequencing Center for Infectious Disease"/>
            <person name="Wu L."/>
            <person name="Ma J."/>
        </authorList>
    </citation>
    <scope>NUCLEOTIDE SEQUENCE [LARGE SCALE GENOMIC DNA]</scope>
    <source>
        <strain evidence="3">CGMCC 4.7139</strain>
    </source>
</reference>
<dbReference type="SUPFAM" id="SSF47413">
    <property type="entry name" value="lambda repressor-like DNA-binding domains"/>
    <property type="match status" value="1"/>
</dbReference>
<organism evidence="2 3">
    <name type="scientific">Streptomyces maoxianensis</name>
    <dbReference type="NCBI Taxonomy" id="1459942"/>
    <lineage>
        <taxon>Bacteria</taxon>
        <taxon>Bacillati</taxon>
        <taxon>Actinomycetota</taxon>
        <taxon>Actinomycetes</taxon>
        <taxon>Kitasatosporales</taxon>
        <taxon>Streptomycetaceae</taxon>
        <taxon>Streptomyces</taxon>
    </lineage>
</organism>
<dbReference type="InterPro" id="IPR010982">
    <property type="entry name" value="Lambda_DNA-bd_dom_sf"/>
</dbReference>
<dbReference type="Proteomes" id="UP001595993">
    <property type="component" value="Unassembled WGS sequence"/>
</dbReference>
<dbReference type="InterPro" id="IPR043917">
    <property type="entry name" value="DUF5753"/>
</dbReference>
<name>A0ABV9G7S0_9ACTN</name>